<protein>
    <submittedName>
        <fullName evidence="2">Uncharacterized protein</fullName>
    </submittedName>
</protein>
<accession>A0A974NYQ3</accession>
<gene>
    <name evidence="2" type="ORF">JG559_03615</name>
</gene>
<evidence type="ECO:0000256" key="1">
    <source>
        <dbReference type="SAM" id="Phobius"/>
    </source>
</evidence>
<dbReference type="Gene3D" id="3.40.50.980">
    <property type="match status" value="1"/>
</dbReference>
<proteinExistence type="predicted"/>
<reference evidence="2" key="1">
    <citation type="submission" date="2021-01" db="EMBL/GenBank/DDBJ databases">
        <title>Enterococcus.</title>
        <authorList>
            <person name="Du X."/>
            <person name="Wang N."/>
        </authorList>
    </citation>
    <scope>NUCLEOTIDE SEQUENCE [LARGE SCALE GENOMIC DNA]</scope>
    <source>
        <strain evidence="2">T90-2</strain>
    </source>
</reference>
<dbReference type="AlphaFoldDB" id="A0A974NYQ3"/>
<keyword evidence="1" id="KW-0812">Transmembrane</keyword>
<dbReference type="SUPFAM" id="SSF56801">
    <property type="entry name" value="Acetyl-CoA synthetase-like"/>
    <property type="match status" value="1"/>
</dbReference>
<feature type="transmembrane region" description="Helical" evidence="1">
    <location>
        <begin position="37"/>
        <end position="57"/>
    </location>
</feature>
<sequence>MVKAIKKFLKRAYQLAALGVKKGDKIIIYKSPKFDTYLLAVAASYLATVPVMVSYHLPFETIEVFVDRLEDPYIFI</sequence>
<evidence type="ECO:0000313" key="2">
    <source>
        <dbReference type="EMBL" id="QQV79634.1"/>
    </source>
</evidence>
<keyword evidence="1" id="KW-1133">Transmembrane helix</keyword>
<dbReference type="EMBL" id="CP068242">
    <property type="protein sequence ID" value="QQV79634.1"/>
    <property type="molecule type" value="Genomic_DNA"/>
</dbReference>
<name>A0A974NYQ3_ENTFL</name>
<organism evidence="2">
    <name type="scientific">Enterococcus faecalis</name>
    <name type="common">Streptococcus faecalis</name>
    <dbReference type="NCBI Taxonomy" id="1351"/>
    <lineage>
        <taxon>Bacteria</taxon>
        <taxon>Bacillati</taxon>
        <taxon>Bacillota</taxon>
        <taxon>Bacilli</taxon>
        <taxon>Lactobacillales</taxon>
        <taxon>Enterococcaceae</taxon>
        <taxon>Enterococcus</taxon>
    </lineage>
</organism>
<keyword evidence="1" id="KW-0472">Membrane</keyword>